<gene>
    <name evidence="2" type="ORF">CLV27_0531</name>
</gene>
<dbReference type="AlphaFoldDB" id="A0A4R1GI13"/>
<keyword evidence="1" id="KW-1133">Transmembrane helix</keyword>
<name>A0A4R1GI13_9BACT</name>
<keyword evidence="1" id="KW-0812">Transmembrane</keyword>
<keyword evidence="3" id="KW-1185">Reference proteome</keyword>
<evidence type="ECO:0000256" key="1">
    <source>
        <dbReference type="SAM" id="Phobius"/>
    </source>
</evidence>
<evidence type="ECO:0000313" key="2">
    <source>
        <dbReference type="EMBL" id="TCK06720.1"/>
    </source>
</evidence>
<feature type="transmembrane region" description="Helical" evidence="1">
    <location>
        <begin position="6"/>
        <end position="26"/>
    </location>
</feature>
<organism evidence="2 3">
    <name type="scientific">Phorcysia thermohydrogeniphila</name>
    <dbReference type="NCBI Taxonomy" id="936138"/>
    <lineage>
        <taxon>Bacteria</taxon>
        <taxon>Pseudomonadati</taxon>
        <taxon>Aquificota</taxon>
        <taxon>Aquificia</taxon>
        <taxon>Desulfurobacteriales</taxon>
        <taxon>Desulfurobacteriaceae</taxon>
        <taxon>Phorcysia</taxon>
    </lineage>
</organism>
<evidence type="ECO:0000313" key="3">
    <source>
        <dbReference type="Proteomes" id="UP000295777"/>
    </source>
</evidence>
<dbReference type="EMBL" id="SMFV01000001">
    <property type="protein sequence ID" value="TCK06720.1"/>
    <property type="molecule type" value="Genomic_DNA"/>
</dbReference>
<keyword evidence="1" id="KW-0472">Membrane</keyword>
<comment type="caution">
    <text evidence="2">The sequence shown here is derived from an EMBL/GenBank/DDBJ whole genome shotgun (WGS) entry which is preliminary data.</text>
</comment>
<accession>A0A4R1GI13</accession>
<proteinExistence type="predicted"/>
<dbReference type="Proteomes" id="UP000295777">
    <property type="component" value="Unassembled WGS sequence"/>
</dbReference>
<protein>
    <submittedName>
        <fullName evidence="2">Uncharacterized protein</fullName>
    </submittedName>
</protein>
<reference evidence="2 3" key="1">
    <citation type="submission" date="2019-03" db="EMBL/GenBank/DDBJ databases">
        <title>Genomic Encyclopedia of Archaeal and Bacterial Type Strains, Phase II (KMG-II): from individual species to whole genera.</title>
        <authorList>
            <person name="Goeker M."/>
        </authorList>
    </citation>
    <scope>NUCLEOTIDE SEQUENCE [LARGE SCALE GENOMIC DNA]</scope>
    <source>
        <strain evidence="2 3">DSM 24425</strain>
    </source>
</reference>
<sequence>MIEFTHFYGYSLHFILLVWRCGIYEIDCREGFRKKITRGN</sequence>